<dbReference type="InterPro" id="IPR002559">
    <property type="entry name" value="Transposase_11"/>
</dbReference>
<dbReference type="RefSeq" id="WP_212232060.1">
    <property type="nucleotide sequence ID" value="NZ_JAGUCN010000064.1"/>
</dbReference>
<reference evidence="2 3" key="1">
    <citation type="journal article" date="2014" name="Int. J. Syst. Evol. Microbiol.">
        <title>Carboxylicivirga gen. nov. in the family Marinilabiliaceae with two novel species, Carboxylicivirga mesophila sp. nov. and Carboxylicivirga taeanensis sp. nov., and reclassification of Cytophaga fermentans as Saccharicrinis fermentans gen. nov., comb. nov.</title>
        <authorList>
            <person name="Yang S.H."/>
            <person name="Seo H.S."/>
            <person name="Woo J.H."/>
            <person name="Oh H.M."/>
            <person name="Jang H."/>
            <person name="Lee J.H."/>
            <person name="Kim S.J."/>
            <person name="Kwon K.K."/>
        </authorList>
    </citation>
    <scope>NUCLEOTIDE SEQUENCE [LARGE SCALE GENOMIC DNA]</scope>
    <source>
        <strain evidence="2 3">JCM 18290</strain>
    </source>
</reference>
<dbReference type="Pfam" id="PF01609">
    <property type="entry name" value="DDE_Tnp_1"/>
    <property type="match status" value="1"/>
</dbReference>
<dbReference type="PANTHER" id="PTHR37319">
    <property type="entry name" value="TRANSPOSASE"/>
    <property type="match status" value="1"/>
</dbReference>
<dbReference type="InterPro" id="IPR054836">
    <property type="entry name" value="Tn5_transposase"/>
</dbReference>
<evidence type="ECO:0000313" key="3">
    <source>
        <dbReference type="Proteomes" id="UP000721861"/>
    </source>
</evidence>
<dbReference type="InterPro" id="IPR047768">
    <property type="entry name" value="Tn5p-like"/>
</dbReference>
<gene>
    <name evidence="2" type="ORF">KEM09_21770</name>
</gene>
<keyword evidence="3" id="KW-1185">Reference proteome</keyword>
<proteinExistence type="predicted"/>
<dbReference type="EMBL" id="JAGUCN010000064">
    <property type="protein sequence ID" value="MBS2214049.1"/>
    <property type="molecule type" value="Genomic_DNA"/>
</dbReference>
<accession>A0ABS5KG46</accession>
<dbReference type="InterPro" id="IPR014737">
    <property type="entry name" value="Transposase_Tn5-like_C"/>
</dbReference>
<dbReference type="InterPro" id="IPR012337">
    <property type="entry name" value="RNaseH-like_sf"/>
</dbReference>
<dbReference type="Gene3D" id="3.90.350.10">
    <property type="entry name" value="Transposase Inhibitor Protein From Tn5, Chain A, domain 1"/>
    <property type="match status" value="1"/>
</dbReference>
<name>A0ABS5KG46_9BACT</name>
<dbReference type="Proteomes" id="UP000721861">
    <property type="component" value="Unassembled WGS sequence"/>
</dbReference>
<dbReference type="Gene3D" id="1.10.740.10">
    <property type="entry name" value="Transferase Inhibitor Protein From Tn5, Chain"/>
    <property type="match status" value="1"/>
</dbReference>
<protein>
    <submittedName>
        <fullName evidence="2">IS4 family transposase</fullName>
    </submittedName>
</protein>
<dbReference type="NCBIfam" id="NF033590">
    <property type="entry name" value="transpos_IS4_3"/>
    <property type="match status" value="1"/>
</dbReference>
<sequence length="475" mass="54910">MKMNEFNGCFKGYLSDYRIEKRAEQVMNKMFKSGTVVVNKFCSTFKEKKAAYGLFKNVSFTEMELINSLTAKCKANQGSRHLLCIQDTTEINYTNHINRIGTDDQGVGPITRNDNAGFFCHPMLIIDSEQQMPLGFSSVQLWNRSWNKKDKHERKYFNLNIEDKESYRWLKAPEETKAVLSETPILTVIGDRESDIYEELVSVPDEQTHLLIRSSVNRRLYQHDDKLFEHLEALPSAIEYELPVKYNKKRKNRIAKLTLKFTQVKLSRPQNSRLNEYPEYVEMWAIEAHELAETVPENEEPIIWRLLTTHPVEDVQSDLQCIEWYAQRWIIEELFRVIKSKGLQIEASQLTTGVALKKQLVMALQVALTTMSLKMAYDNNHKIKATVQFSEDEIVFMEAVSKTLEGNTQKQKNPFAPETLAYCSWVCARLSGWSGYASQGNPGYISIKQGLDRFKLKYEGYRLAMSILNNNNGKG</sequence>
<evidence type="ECO:0000259" key="1">
    <source>
        <dbReference type="Pfam" id="PF01609"/>
    </source>
</evidence>
<organism evidence="2 3">
    <name type="scientific">Carboxylicivirga mesophila</name>
    <dbReference type="NCBI Taxonomy" id="1166478"/>
    <lineage>
        <taxon>Bacteria</taxon>
        <taxon>Pseudomonadati</taxon>
        <taxon>Bacteroidota</taxon>
        <taxon>Bacteroidia</taxon>
        <taxon>Marinilabiliales</taxon>
        <taxon>Marinilabiliaceae</taxon>
        <taxon>Carboxylicivirga</taxon>
    </lineage>
</organism>
<comment type="caution">
    <text evidence="2">The sequence shown here is derived from an EMBL/GenBank/DDBJ whole genome shotgun (WGS) entry which is preliminary data.</text>
</comment>
<evidence type="ECO:0000313" key="2">
    <source>
        <dbReference type="EMBL" id="MBS2214049.1"/>
    </source>
</evidence>
<dbReference type="PANTHER" id="PTHR37319:SF1">
    <property type="entry name" value="TRANSPOSASE TN5 DIMERISATION DOMAIN-CONTAINING PROTEIN"/>
    <property type="match status" value="1"/>
</dbReference>
<feature type="domain" description="Transposase IS4-like" evidence="1">
    <location>
        <begin position="187"/>
        <end position="364"/>
    </location>
</feature>
<dbReference type="SUPFAM" id="SSF53098">
    <property type="entry name" value="Ribonuclease H-like"/>
    <property type="match status" value="1"/>
</dbReference>